<gene>
    <name evidence="1" type="ORF">BB558_004229</name>
</gene>
<evidence type="ECO:0000313" key="1">
    <source>
        <dbReference type="EMBL" id="PVZ99737.1"/>
    </source>
</evidence>
<name>A0A2U1J3Z2_SMIAN</name>
<organism evidence="1 2">
    <name type="scientific">Smittium angustum</name>
    <dbReference type="NCBI Taxonomy" id="133377"/>
    <lineage>
        <taxon>Eukaryota</taxon>
        <taxon>Fungi</taxon>
        <taxon>Fungi incertae sedis</taxon>
        <taxon>Zoopagomycota</taxon>
        <taxon>Kickxellomycotina</taxon>
        <taxon>Harpellomycetes</taxon>
        <taxon>Harpellales</taxon>
        <taxon>Legeriomycetaceae</taxon>
        <taxon>Smittium</taxon>
    </lineage>
</organism>
<dbReference type="EMBL" id="MBFU01000393">
    <property type="protein sequence ID" value="PVZ99737.1"/>
    <property type="molecule type" value="Genomic_DNA"/>
</dbReference>
<feature type="non-terminal residue" evidence="1">
    <location>
        <position position="54"/>
    </location>
</feature>
<evidence type="ECO:0000313" key="2">
    <source>
        <dbReference type="Proteomes" id="UP000245591"/>
    </source>
</evidence>
<proteinExistence type="predicted"/>
<comment type="caution">
    <text evidence="1">The sequence shown here is derived from an EMBL/GenBank/DDBJ whole genome shotgun (WGS) entry which is preliminary data.</text>
</comment>
<reference evidence="1 2" key="1">
    <citation type="journal article" date="2018" name="MBio">
        <title>Comparative Genomics Reveals the Core Gene Toolbox for the Fungus-Insect Symbiosis.</title>
        <authorList>
            <person name="Wang Y."/>
            <person name="Stata M."/>
            <person name="Wang W."/>
            <person name="Stajich J.E."/>
            <person name="White M.M."/>
            <person name="Moncalvo J.M."/>
        </authorList>
    </citation>
    <scope>NUCLEOTIDE SEQUENCE [LARGE SCALE GENOMIC DNA]</scope>
    <source>
        <strain evidence="1 2">AUS-126-30</strain>
    </source>
</reference>
<keyword evidence="2" id="KW-1185">Reference proteome</keyword>
<accession>A0A2U1J3Z2</accession>
<protein>
    <submittedName>
        <fullName evidence="1">Uncharacterized protein</fullName>
    </submittedName>
</protein>
<dbReference type="Proteomes" id="UP000245591">
    <property type="component" value="Unassembled WGS sequence"/>
</dbReference>
<sequence length="54" mass="6289">MDQPMFIALTNEQFQELVNNNNHQPNVQRAPPLHNLIRLPTFSGSSREDVETWI</sequence>
<dbReference type="AlphaFoldDB" id="A0A2U1J3Z2"/>